<sequence>MIDEHTSGTAPVEGVRTGEAADDARLRELGYEQRLSRRLSAFSNIGIGFATISPVVGLYAVVLVGTTVAGPAWVWALPICLVGQCLLLTVYSELASQFPVSGGAYQWTRRLVGPSYAWLAGWLSLCSALVANTTISYLAAPWVLGLFGIAPTPNLLVAVAAGFVILCSLVNTLGIDVLRRAVNVGIVAEAIASVAVGLALLLVFRTQPLSILTTTMGAEQSSGGSTMAALLTAMAVGGWAFIGFDACVATSEETRNAARHVPRTIWWALLSVGALVILNAFATVLAHPNPAAIVSGQDVDPVSTAVVSSFGGWAAKPFIVVVLVAFVACGLAAQGAGARSVYSIARDGVLPGSRLLSTVSRRHVPIGATVAVAAVGCAGLLLALNSAAIGSLIAFGTAGIYLVFLLIAVAALVGRLRGTWVPSGHVRLGRAGTVINLLAVVWLAFEFVNIAWPRAILAPVGAPWYQIWAAPLVSIGLVVVGVGYLIVARPQDKVRLSDAFATRQDGAAR</sequence>
<dbReference type="Pfam" id="PF13520">
    <property type="entry name" value="AA_permease_2"/>
    <property type="match status" value="1"/>
</dbReference>
<evidence type="ECO:0000256" key="2">
    <source>
        <dbReference type="ARBA" id="ARBA00022448"/>
    </source>
</evidence>
<dbReference type="OrthoDB" id="8274074at2"/>
<keyword evidence="2" id="KW-0813">Transport</keyword>
<dbReference type="RefSeq" id="WP_149849626.1">
    <property type="nucleotide sequence ID" value="NZ_VUOB01000021.1"/>
</dbReference>
<reference evidence="7 8" key="1">
    <citation type="submission" date="2019-09" db="EMBL/GenBank/DDBJ databases">
        <title>Goodfellowia gen. nov., a new genus of the Pseudonocardineae related to Actinoalloteichus, containing Goodfellowia coeruleoviolacea gen. nov., comb. nov. gen. nov., comb. nov.</title>
        <authorList>
            <person name="Labeda D."/>
        </authorList>
    </citation>
    <scope>NUCLEOTIDE SEQUENCE [LARGE SCALE GENOMIC DNA]</scope>
    <source>
        <strain evidence="7 8">AN110305</strain>
    </source>
</reference>
<dbReference type="GO" id="GO:0016020">
    <property type="term" value="C:membrane"/>
    <property type="evidence" value="ECO:0007669"/>
    <property type="project" value="UniProtKB-SubCell"/>
</dbReference>
<name>A0A5B2XFT9_9PSEU</name>
<feature type="transmembrane region" description="Helical" evidence="6">
    <location>
        <begin position="318"/>
        <end position="342"/>
    </location>
</feature>
<protein>
    <submittedName>
        <fullName evidence="7">Amino acid permease</fullName>
    </submittedName>
</protein>
<comment type="caution">
    <text evidence="7">The sequence shown here is derived from an EMBL/GenBank/DDBJ whole genome shotgun (WGS) entry which is preliminary data.</text>
</comment>
<feature type="transmembrane region" description="Helical" evidence="6">
    <location>
        <begin position="363"/>
        <end position="383"/>
    </location>
</feature>
<comment type="subcellular location">
    <subcellularLocation>
        <location evidence="1">Membrane</location>
        <topology evidence="1">Multi-pass membrane protein</topology>
    </subcellularLocation>
</comment>
<gene>
    <name evidence="7" type="ORF">F0L68_12165</name>
</gene>
<evidence type="ECO:0000256" key="5">
    <source>
        <dbReference type="ARBA" id="ARBA00023136"/>
    </source>
</evidence>
<dbReference type="PANTHER" id="PTHR45649:SF26">
    <property type="entry name" value="OS04G0435100 PROTEIN"/>
    <property type="match status" value="1"/>
</dbReference>
<evidence type="ECO:0000313" key="7">
    <source>
        <dbReference type="EMBL" id="KAA2262647.1"/>
    </source>
</evidence>
<keyword evidence="3 6" id="KW-0812">Transmembrane</keyword>
<keyword evidence="4 6" id="KW-1133">Transmembrane helix</keyword>
<evidence type="ECO:0000256" key="6">
    <source>
        <dbReference type="SAM" id="Phobius"/>
    </source>
</evidence>
<feature type="transmembrane region" description="Helical" evidence="6">
    <location>
        <begin position="41"/>
        <end position="66"/>
    </location>
</feature>
<dbReference type="GO" id="GO:0022857">
    <property type="term" value="F:transmembrane transporter activity"/>
    <property type="evidence" value="ECO:0007669"/>
    <property type="project" value="InterPro"/>
</dbReference>
<feature type="transmembrane region" description="Helical" evidence="6">
    <location>
        <begin position="155"/>
        <end position="174"/>
    </location>
</feature>
<feature type="transmembrane region" description="Helical" evidence="6">
    <location>
        <begin position="389"/>
        <end position="413"/>
    </location>
</feature>
<evidence type="ECO:0000256" key="1">
    <source>
        <dbReference type="ARBA" id="ARBA00004141"/>
    </source>
</evidence>
<accession>A0A5B2XFT9</accession>
<feature type="transmembrane region" description="Helical" evidence="6">
    <location>
        <begin position="464"/>
        <end position="487"/>
    </location>
</feature>
<dbReference type="InterPro" id="IPR002293">
    <property type="entry name" value="AA/rel_permease1"/>
</dbReference>
<evidence type="ECO:0000256" key="4">
    <source>
        <dbReference type="ARBA" id="ARBA00022989"/>
    </source>
</evidence>
<reference evidence="7 8" key="2">
    <citation type="submission" date="2019-09" db="EMBL/GenBank/DDBJ databases">
        <authorList>
            <person name="Jin C."/>
        </authorList>
    </citation>
    <scope>NUCLEOTIDE SEQUENCE [LARGE SCALE GENOMIC DNA]</scope>
    <source>
        <strain evidence="7 8">AN110305</strain>
    </source>
</reference>
<feature type="transmembrane region" description="Helical" evidence="6">
    <location>
        <begin position="181"/>
        <end position="204"/>
    </location>
</feature>
<organism evidence="7 8">
    <name type="scientific">Solihabitans fulvus</name>
    <dbReference type="NCBI Taxonomy" id="1892852"/>
    <lineage>
        <taxon>Bacteria</taxon>
        <taxon>Bacillati</taxon>
        <taxon>Actinomycetota</taxon>
        <taxon>Actinomycetes</taxon>
        <taxon>Pseudonocardiales</taxon>
        <taxon>Pseudonocardiaceae</taxon>
        <taxon>Solihabitans</taxon>
    </lineage>
</organism>
<dbReference type="EMBL" id="VUOB01000021">
    <property type="protein sequence ID" value="KAA2262647.1"/>
    <property type="molecule type" value="Genomic_DNA"/>
</dbReference>
<evidence type="ECO:0000256" key="3">
    <source>
        <dbReference type="ARBA" id="ARBA00022692"/>
    </source>
</evidence>
<keyword evidence="8" id="KW-1185">Reference proteome</keyword>
<keyword evidence="5 6" id="KW-0472">Membrane</keyword>
<feature type="transmembrane region" description="Helical" evidence="6">
    <location>
        <begin position="265"/>
        <end position="286"/>
    </location>
</feature>
<feature type="transmembrane region" description="Helical" evidence="6">
    <location>
        <begin position="115"/>
        <end position="135"/>
    </location>
</feature>
<feature type="transmembrane region" description="Helical" evidence="6">
    <location>
        <begin position="434"/>
        <end position="452"/>
    </location>
</feature>
<dbReference type="PIRSF" id="PIRSF006060">
    <property type="entry name" value="AA_transporter"/>
    <property type="match status" value="1"/>
</dbReference>
<feature type="transmembrane region" description="Helical" evidence="6">
    <location>
        <begin position="224"/>
        <end position="244"/>
    </location>
</feature>
<evidence type="ECO:0000313" key="8">
    <source>
        <dbReference type="Proteomes" id="UP000323454"/>
    </source>
</evidence>
<dbReference type="AlphaFoldDB" id="A0A5B2XFT9"/>
<dbReference type="Proteomes" id="UP000323454">
    <property type="component" value="Unassembled WGS sequence"/>
</dbReference>
<dbReference type="Gene3D" id="1.20.1740.10">
    <property type="entry name" value="Amino acid/polyamine transporter I"/>
    <property type="match status" value="1"/>
</dbReference>
<proteinExistence type="predicted"/>
<feature type="transmembrane region" description="Helical" evidence="6">
    <location>
        <begin position="72"/>
        <end position="94"/>
    </location>
</feature>
<dbReference type="PANTHER" id="PTHR45649">
    <property type="entry name" value="AMINO-ACID PERMEASE BAT1"/>
    <property type="match status" value="1"/>
</dbReference>